<evidence type="ECO:0000313" key="7">
    <source>
        <dbReference type="Proteomes" id="UP000660265"/>
    </source>
</evidence>
<protein>
    <submittedName>
        <fullName evidence="6">ABC transporter ATP-binding protein</fullName>
    </submittedName>
</protein>
<comment type="caution">
    <text evidence="6">The sequence shown here is derived from an EMBL/GenBank/DDBJ whole genome shotgun (WGS) entry which is preliminary data.</text>
</comment>
<dbReference type="CDD" id="cd03221">
    <property type="entry name" value="ABCF_EF-3"/>
    <property type="match status" value="1"/>
</dbReference>
<evidence type="ECO:0000256" key="4">
    <source>
        <dbReference type="SAM" id="MobiDB-lite"/>
    </source>
</evidence>
<gene>
    <name evidence="6" type="ORF">GCM10011583_01970</name>
</gene>
<dbReference type="RefSeq" id="WP_189105292.1">
    <property type="nucleotide sequence ID" value="NZ_BMMV01000001.1"/>
</dbReference>
<dbReference type="PANTHER" id="PTHR19211">
    <property type="entry name" value="ATP-BINDING TRANSPORT PROTEIN-RELATED"/>
    <property type="match status" value="1"/>
</dbReference>
<dbReference type="Proteomes" id="UP000660265">
    <property type="component" value="Unassembled WGS sequence"/>
</dbReference>
<organism evidence="6 7">
    <name type="scientific">Streptomyces camponoticapitis</name>
    <dbReference type="NCBI Taxonomy" id="1616125"/>
    <lineage>
        <taxon>Bacteria</taxon>
        <taxon>Bacillati</taxon>
        <taxon>Actinomycetota</taxon>
        <taxon>Actinomycetes</taxon>
        <taxon>Kitasatosporales</taxon>
        <taxon>Streptomycetaceae</taxon>
        <taxon>Streptomyces</taxon>
    </lineage>
</organism>
<dbReference type="GO" id="GO:0005524">
    <property type="term" value="F:ATP binding"/>
    <property type="evidence" value="ECO:0007669"/>
    <property type="project" value="UniProtKB-KW"/>
</dbReference>
<evidence type="ECO:0000313" key="6">
    <source>
        <dbReference type="EMBL" id="GGJ74164.1"/>
    </source>
</evidence>
<keyword evidence="7" id="KW-1185">Reference proteome</keyword>
<proteinExistence type="predicted"/>
<keyword evidence="3 6" id="KW-0067">ATP-binding</keyword>
<dbReference type="PROSITE" id="PS00211">
    <property type="entry name" value="ABC_TRANSPORTER_1"/>
    <property type="match status" value="1"/>
</dbReference>
<keyword evidence="2" id="KW-0547">Nucleotide-binding</keyword>
<dbReference type="SUPFAM" id="SSF52540">
    <property type="entry name" value="P-loop containing nucleoside triphosphate hydrolases"/>
    <property type="match status" value="2"/>
</dbReference>
<dbReference type="Pfam" id="PF00005">
    <property type="entry name" value="ABC_tran"/>
    <property type="match status" value="2"/>
</dbReference>
<feature type="domain" description="ABC transporter" evidence="5">
    <location>
        <begin position="9"/>
        <end position="267"/>
    </location>
</feature>
<dbReference type="PANTHER" id="PTHR19211:SF14">
    <property type="entry name" value="ATP-BINDING CASSETTE SUB-FAMILY F MEMBER 1"/>
    <property type="match status" value="1"/>
</dbReference>
<accession>A0ABQ2DV57</accession>
<dbReference type="InterPro" id="IPR003439">
    <property type="entry name" value="ABC_transporter-like_ATP-bd"/>
</dbReference>
<evidence type="ECO:0000256" key="2">
    <source>
        <dbReference type="ARBA" id="ARBA00022741"/>
    </source>
</evidence>
<dbReference type="InterPro" id="IPR017871">
    <property type="entry name" value="ABC_transporter-like_CS"/>
</dbReference>
<feature type="region of interest" description="Disordered" evidence="4">
    <location>
        <begin position="545"/>
        <end position="568"/>
    </location>
</feature>
<dbReference type="PROSITE" id="PS50893">
    <property type="entry name" value="ABC_TRANSPORTER_2"/>
    <property type="match status" value="2"/>
</dbReference>
<sequence length="568" mass="61817">MSHSTPPPLIAHDLVRIRDGRRVLDGVSLTASPGRRIGLIGENGTGKTTLLRLLAGTDQPDSGTVNRPPDVGFLQQEMPFATEATVADVLDEALRETRDILADLERLTVLLSRTAEDDPGHPALLDAYGTRLQQAQDREAWDADRRAALVLDGLGLGGFGRDRRLDSLSGGQRGRLALAALLIRRPTALLLDEPTNHLDDDASAFVEQQVRDLPGVTVLASHDRAFLDAVCTDLIDLDPAVDGPVRHGGNYTSYLAEKRRERESWERRWTEEQQELTLLREKAQVTAHRLAPDRGPHDNEKMGYGHRAGRVQSQISRRVRHAARQLHELEAAQLAEPPQPLRFAGPYLAASAAAQTDEPLLALKKVGVPGRLAKVDLRVDAVDRLLLTGGNGTGKSTLLAVLAGRLPAEGAVHRRPGLAIGLLAQDTVFDRPELTVRDTYSQSLGAERAEVVPLLSLGLLHEADLGRPIGHLSVGQRRRLALALLVARPPQLLLLDEPTNHLSPSLCDELEDALGTGPGAIVLASHDRWLRRRWQGRELRLGSRANAPTRARLSQGGRADSGRVTTIT</sequence>
<name>A0ABQ2DV57_9ACTN</name>
<dbReference type="InterPro" id="IPR003593">
    <property type="entry name" value="AAA+_ATPase"/>
</dbReference>
<evidence type="ECO:0000256" key="3">
    <source>
        <dbReference type="ARBA" id="ARBA00022840"/>
    </source>
</evidence>
<evidence type="ECO:0000256" key="1">
    <source>
        <dbReference type="ARBA" id="ARBA00022737"/>
    </source>
</evidence>
<dbReference type="InterPro" id="IPR050611">
    <property type="entry name" value="ABCF"/>
</dbReference>
<evidence type="ECO:0000259" key="5">
    <source>
        <dbReference type="PROSITE" id="PS50893"/>
    </source>
</evidence>
<dbReference type="EMBL" id="BMMV01000001">
    <property type="protein sequence ID" value="GGJ74164.1"/>
    <property type="molecule type" value="Genomic_DNA"/>
</dbReference>
<reference evidence="7" key="1">
    <citation type="journal article" date="2019" name="Int. J. Syst. Evol. Microbiol.">
        <title>The Global Catalogue of Microorganisms (GCM) 10K type strain sequencing project: providing services to taxonomists for standard genome sequencing and annotation.</title>
        <authorList>
            <consortium name="The Broad Institute Genomics Platform"/>
            <consortium name="The Broad Institute Genome Sequencing Center for Infectious Disease"/>
            <person name="Wu L."/>
            <person name="Ma J."/>
        </authorList>
    </citation>
    <scope>NUCLEOTIDE SEQUENCE [LARGE SCALE GENOMIC DNA]</scope>
    <source>
        <strain evidence="7">CGMCC 4.7275</strain>
    </source>
</reference>
<keyword evidence="1" id="KW-0677">Repeat</keyword>
<feature type="domain" description="ABC transporter" evidence="5">
    <location>
        <begin position="354"/>
        <end position="567"/>
    </location>
</feature>
<dbReference type="InterPro" id="IPR027417">
    <property type="entry name" value="P-loop_NTPase"/>
</dbReference>
<dbReference type="SMART" id="SM00382">
    <property type="entry name" value="AAA"/>
    <property type="match status" value="2"/>
</dbReference>
<dbReference type="Gene3D" id="3.40.50.300">
    <property type="entry name" value="P-loop containing nucleotide triphosphate hydrolases"/>
    <property type="match status" value="2"/>
</dbReference>